<dbReference type="InterPro" id="IPR036388">
    <property type="entry name" value="WH-like_DNA-bd_sf"/>
</dbReference>
<dbReference type="AlphaFoldDB" id="A0ABD7MAM3"/>
<organism evidence="1 2">
    <name type="scientific">Micrococcus luteus</name>
    <name type="common">Micrococcus lysodeikticus</name>
    <dbReference type="NCBI Taxonomy" id="1270"/>
    <lineage>
        <taxon>Bacteria</taxon>
        <taxon>Bacillati</taxon>
        <taxon>Actinomycetota</taxon>
        <taxon>Actinomycetes</taxon>
        <taxon>Micrococcales</taxon>
        <taxon>Micrococcaceae</taxon>
        <taxon>Micrococcus</taxon>
    </lineage>
</organism>
<dbReference type="RefSeq" id="WP_026107055.1">
    <property type="nucleotide sequence ID" value="NZ_CBDRLD010000056.1"/>
</dbReference>
<dbReference type="Proteomes" id="UP000184253">
    <property type="component" value="Unassembled WGS sequence"/>
</dbReference>
<dbReference type="Gene3D" id="1.10.10.10">
    <property type="entry name" value="Winged helix-like DNA-binding domain superfamily/Winged helix DNA-binding domain"/>
    <property type="match status" value="1"/>
</dbReference>
<accession>A0ABD7MAM3</accession>
<name>A0ABD7MAM3_MICLU</name>
<reference evidence="1 2" key="1">
    <citation type="submission" date="2016-11" db="EMBL/GenBank/DDBJ databases">
        <authorList>
            <person name="Varghese N."/>
            <person name="Submissions S."/>
        </authorList>
    </citation>
    <scope>NUCLEOTIDE SEQUENCE [LARGE SCALE GENOMIC DNA]</scope>
    <source>
        <strain evidence="1 2">VTM4R57</strain>
    </source>
</reference>
<sequence>MPKKFDPEVKDRAVRMVLDRVEEAGSVTKAVALVSPKVDVGRETLRRWVCQHRVDAGLKDGPTSDDLAELKRLRGEVKRLREDNEILRKASIFFAGELDPRNR</sequence>
<evidence type="ECO:0000313" key="1">
    <source>
        <dbReference type="EMBL" id="SHL88466.1"/>
    </source>
</evidence>
<dbReference type="Pfam" id="PF01527">
    <property type="entry name" value="HTH_Tnp_1"/>
    <property type="match status" value="1"/>
</dbReference>
<dbReference type="EMBL" id="FRCE01000017">
    <property type="protein sequence ID" value="SHL88466.1"/>
    <property type="molecule type" value="Genomic_DNA"/>
</dbReference>
<dbReference type="SUPFAM" id="SSF46689">
    <property type="entry name" value="Homeodomain-like"/>
    <property type="match status" value="1"/>
</dbReference>
<dbReference type="InterPro" id="IPR002514">
    <property type="entry name" value="Transposase_8"/>
</dbReference>
<comment type="caution">
    <text evidence="1">The sequence shown here is derived from an EMBL/GenBank/DDBJ whole genome shotgun (WGS) entry which is preliminary data.</text>
</comment>
<evidence type="ECO:0000313" key="2">
    <source>
        <dbReference type="Proteomes" id="UP000184253"/>
    </source>
</evidence>
<dbReference type="InterPro" id="IPR009057">
    <property type="entry name" value="Homeodomain-like_sf"/>
</dbReference>
<gene>
    <name evidence="1" type="ORF">SAMN04487849_11736</name>
</gene>
<proteinExistence type="predicted"/>
<protein>
    <submittedName>
        <fullName evidence="1">Transposase</fullName>
    </submittedName>
</protein>